<keyword evidence="8" id="KW-1185">Reference proteome</keyword>
<dbReference type="OrthoDB" id="1625069at2"/>
<dbReference type="Gene3D" id="1.10.10.10">
    <property type="entry name" value="Winged helix-like DNA-binding domain superfamily/Winged helix DNA-binding domain"/>
    <property type="match status" value="2"/>
</dbReference>
<evidence type="ECO:0000256" key="3">
    <source>
        <dbReference type="ARBA" id="ARBA00018111"/>
    </source>
</evidence>
<dbReference type="PANTHER" id="PTHR33602">
    <property type="entry name" value="REGULATORY PROTEIN RECX FAMILY PROTEIN"/>
    <property type="match status" value="1"/>
</dbReference>
<dbReference type="Pfam" id="PF21981">
    <property type="entry name" value="RecX_HTH3"/>
    <property type="match status" value="1"/>
</dbReference>
<evidence type="ECO:0000259" key="5">
    <source>
        <dbReference type="Pfam" id="PF21981"/>
    </source>
</evidence>
<dbReference type="EMBL" id="CP029462">
    <property type="protein sequence ID" value="AXL21662.1"/>
    <property type="molecule type" value="Genomic_DNA"/>
</dbReference>
<feature type="domain" description="RecX third three-helical" evidence="5">
    <location>
        <begin position="94"/>
        <end position="134"/>
    </location>
</feature>
<dbReference type="Proteomes" id="UP000254337">
    <property type="component" value="Chromosome"/>
</dbReference>
<evidence type="ECO:0000256" key="2">
    <source>
        <dbReference type="ARBA" id="ARBA00009695"/>
    </source>
</evidence>
<dbReference type="InterPro" id="IPR036388">
    <property type="entry name" value="WH-like_DNA-bd_sf"/>
</dbReference>
<reference evidence="7 8" key="1">
    <citation type="submission" date="2018-05" db="EMBL/GenBank/DDBJ databases">
        <title>Complete genome sequence of Megasphaera sp. AJH120T, isolated from the ceca of a chicken.</title>
        <authorList>
            <person name="Maki J."/>
            <person name="Looft T."/>
        </authorList>
    </citation>
    <scope>NUCLEOTIDE SEQUENCE [LARGE SCALE GENOMIC DNA]</scope>
    <source>
        <strain evidence="7 8">AJH120</strain>
    </source>
</reference>
<evidence type="ECO:0000256" key="4">
    <source>
        <dbReference type="ARBA" id="ARBA00022490"/>
    </source>
</evidence>
<evidence type="ECO:0000256" key="1">
    <source>
        <dbReference type="ARBA" id="ARBA00004496"/>
    </source>
</evidence>
<proteinExistence type="inferred from homology"/>
<name>A0A346B0L9_9FIRM</name>
<dbReference type="AlphaFoldDB" id="A0A346B0L9"/>
<evidence type="ECO:0000313" key="7">
    <source>
        <dbReference type="EMBL" id="AXL21662.1"/>
    </source>
</evidence>
<dbReference type="InterPro" id="IPR003783">
    <property type="entry name" value="Regulatory_RecX"/>
</dbReference>
<gene>
    <name evidence="7" type="ORF">DKB62_08815</name>
</gene>
<comment type="subcellular location">
    <subcellularLocation>
        <location evidence="1">Cytoplasm</location>
    </subcellularLocation>
</comment>
<dbReference type="RefSeq" id="WP_087477669.1">
    <property type="nucleotide sequence ID" value="NZ_CP029462.1"/>
</dbReference>
<dbReference type="GO" id="GO:0006282">
    <property type="term" value="P:regulation of DNA repair"/>
    <property type="evidence" value="ECO:0007669"/>
    <property type="project" value="InterPro"/>
</dbReference>
<sequence length="139" mass="16368">MDYKEAYAKSLRLLNVRFLSEGELRRKLERHDADGEVIDAVIAKLKEERFVDDERLARAVYKQYAQKGRYGHLYIVNCLRRRDLPVPDELERPDEDETARRLVAQRFKGGGDARKIARFLQYRGFSPSVIRNVVDDFYS</sequence>
<dbReference type="InterPro" id="IPR053926">
    <property type="entry name" value="RecX_HTH_1st"/>
</dbReference>
<dbReference type="PANTHER" id="PTHR33602:SF1">
    <property type="entry name" value="REGULATORY PROTEIN RECX FAMILY PROTEIN"/>
    <property type="match status" value="1"/>
</dbReference>
<dbReference type="InterPro" id="IPR053925">
    <property type="entry name" value="RecX_HTH_3rd"/>
</dbReference>
<accession>A0A346B0L9</accession>
<evidence type="ECO:0000259" key="6">
    <source>
        <dbReference type="Pfam" id="PF21982"/>
    </source>
</evidence>
<feature type="domain" description="RecX first three-helical" evidence="6">
    <location>
        <begin position="6"/>
        <end position="45"/>
    </location>
</feature>
<dbReference type="KEGG" id="meg:DKB62_08815"/>
<dbReference type="GO" id="GO:0005737">
    <property type="term" value="C:cytoplasm"/>
    <property type="evidence" value="ECO:0007669"/>
    <property type="project" value="UniProtKB-SubCell"/>
</dbReference>
<keyword evidence="4" id="KW-0963">Cytoplasm</keyword>
<organism evidence="7 8">
    <name type="scientific">Megasphaera stantonii</name>
    <dbReference type="NCBI Taxonomy" id="2144175"/>
    <lineage>
        <taxon>Bacteria</taxon>
        <taxon>Bacillati</taxon>
        <taxon>Bacillota</taxon>
        <taxon>Negativicutes</taxon>
        <taxon>Veillonellales</taxon>
        <taxon>Veillonellaceae</taxon>
        <taxon>Megasphaera</taxon>
    </lineage>
</organism>
<protein>
    <recommendedName>
        <fullName evidence="3">Regulatory protein RecX</fullName>
    </recommendedName>
</protein>
<comment type="similarity">
    <text evidence="2">Belongs to the RecX family.</text>
</comment>
<evidence type="ECO:0000313" key="8">
    <source>
        <dbReference type="Proteomes" id="UP000254337"/>
    </source>
</evidence>
<dbReference type="Pfam" id="PF21982">
    <property type="entry name" value="RecX_HTH1"/>
    <property type="match status" value="1"/>
</dbReference>